<evidence type="ECO:0000256" key="2">
    <source>
        <dbReference type="ARBA" id="ARBA00007400"/>
    </source>
</evidence>
<accession>A0A1I0CW27</accession>
<reference evidence="10" key="1">
    <citation type="submission" date="2016-10" db="EMBL/GenBank/DDBJ databases">
        <authorList>
            <person name="Varghese N."/>
            <person name="Submissions S."/>
        </authorList>
    </citation>
    <scope>NUCLEOTIDE SEQUENCE [LARGE SCALE GENOMIC DNA]</scope>
    <source>
        <strain evidence="10">DSM 1551</strain>
    </source>
</reference>
<evidence type="ECO:0000256" key="7">
    <source>
        <dbReference type="SAM" id="Phobius"/>
    </source>
</evidence>
<feature type="transmembrane region" description="Helical" evidence="7">
    <location>
        <begin position="237"/>
        <end position="256"/>
    </location>
</feature>
<sequence length="350" mass="40298">MKKFFSLRKSNIELLRIISMLMIIGVHWLGSSKAEISINHNSISYLIFVLVMSVCNLGVNIFALITGYFMITFSEVSIKKIIKLLLDVLIYGIVFYFVSVLLKINSLSLGGFLKAGFPILAGYRWFVKAYIVLYLLIPFLNKVLNQITKKQYTTFLIIMIMLFSIWPSFFPNPPIDDYGYGFIHLILMYTIAGFIRKFGLDLSKKKMLFLFCICILLTSVVHIGNFGFLGVFISYSWAYNSPLNIIAAVSLFGLFLKINFQSNIINIFSSSAFAVFLIHGDYNIMDFLFNNVFRASTTYDNIKWVPYMFIAIVIIYIVCSIIDFIKRMVIDSWLVNLLNKIKIINYKINI</sequence>
<feature type="transmembrane region" description="Helical" evidence="7">
    <location>
        <begin position="12"/>
        <end position="30"/>
    </location>
</feature>
<comment type="subcellular location">
    <subcellularLocation>
        <location evidence="1">Cell membrane</location>
        <topology evidence="1">Multi-pass membrane protein</topology>
    </subcellularLocation>
</comment>
<dbReference type="InterPro" id="IPR002656">
    <property type="entry name" value="Acyl_transf_3_dom"/>
</dbReference>
<evidence type="ECO:0000256" key="6">
    <source>
        <dbReference type="ARBA" id="ARBA00023136"/>
    </source>
</evidence>
<keyword evidence="6 7" id="KW-0472">Membrane</keyword>
<gene>
    <name evidence="9" type="ORF">SAMN04489758_10432</name>
</gene>
<feature type="domain" description="Acyltransferase 3" evidence="8">
    <location>
        <begin position="11"/>
        <end position="322"/>
    </location>
</feature>
<keyword evidence="9" id="KW-0808">Transferase</keyword>
<feature type="transmembrane region" description="Helical" evidence="7">
    <location>
        <begin position="152"/>
        <end position="172"/>
    </location>
</feature>
<evidence type="ECO:0000256" key="5">
    <source>
        <dbReference type="ARBA" id="ARBA00022989"/>
    </source>
</evidence>
<proteinExistence type="inferred from homology"/>
<organism evidence="9 10">
    <name type="scientific">Thomasclavelia cocleata</name>
    <dbReference type="NCBI Taxonomy" id="69824"/>
    <lineage>
        <taxon>Bacteria</taxon>
        <taxon>Bacillati</taxon>
        <taxon>Bacillota</taxon>
        <taxon>Erysipelotrichia</taxon>
        <taxon>Erysipelotrichales</taxon>
        <taxon>Coprobacillaceae</taxon>
        <taxon>Thomasclavelia</taxon>
    </lineage>
</organism>
<evidence type="ECO:0000256" key="3">
    <source>
        <dbReference type="ARBA" id="ARBA00022475"/>
    </source>
</evidence>
<name>A0A1I0CW27_9FIRM</name>
<keyword evidence="3" id="KW-1003">Cell membrane</keyword>
<evidence type="ECO:0000259" key="8">
    <source>
        <dbReference type="Pfam" id="PF01757"/>
    </source>
</evidence>
<evidence type="ECO:0000256" key="4">
    <source>
        <dbReference type="ARBA" id="ARBA00022692"/>
    </source>
</evidence>
<dbReference type="EMBL" id="FOIN01000004">
    <property type="protein sequence ID" value="SET23964.1"/>
    <property type="molecule type" value="Genomic_DNA"/>
</dbReference>
<evidence type="ECO:0000256" key="1">
    <source>
        <dbReference type="ARBA" id="ARBA00004651"/>
    </source>
</evidence>
<dbReference type="AlphaFoldDB" id="A0A1I0CW27"/>
<evidence type="ECO:0000313" key="10">
    <source>
        <dbReference type="Proteomes" id="UP000198558"/>
    </source>
</evidence>
<feature type="transmembrane region" description="Helical" evidence="7">
    <location>
        <begin position="263"/>
        <end position="284"/>
    </location>
</feature>
<keyword evidence="9" id="KW-0012">Acyltransferase</keyword>
<feature type="transmembrane region" description="Helical" evidence="7">
    <location>
        <begin position="122"/>
        <end position="140"/>
    </location>
</feature>
<keyword evidence="10" id="KW-1185">Reference proteome</keyword>
<dbReference type="OrthoDB" id="9816377at2"/>
<feature type="transmembrane region" description="Helical" evidence="7">
    <location>
        <begin position="207"/>
        <end position="231"/>
    </location>
</feature>
<comment type="similarity">
    <text evidence="2">Belongs to the acyltransferase 3 family.</text>
</comment>
<dbReference type="RefSeq" id="WP_092352385.1">
    <property type="nucleotide sequence ID" value="NZ_CAMTSG010000016.1"/>
</dbReference>
<keyword evidence="4 7" id="KW-0812">Transmembrane</keyword>
<dbReference type="Proteomes" id="UP000198558">
    <property type="component" value="Unassembled WGS sequence"/>
</dbReference>
<dbReference type="GeneID" id="78287651"/>
<feature type="transmembrane region" description="Helical" evidence="7">
    <location>
        <begin position="304"/>
        <end position="325"/>
    </location>
</feature>
<dbReference type="GO" id="GO:0009246">
    <property type="term" value="P:enterobacterial common antigen biosynthetic process"/>
    <property type="evidence" value="ECO:0007669"/>
    <property type="project" value="TreeGrafter"/>
</dbReference>
<dbReference type="GO" id="GO:0005886">
    <property type="term" value="C:plasma membrane"/>
    <property type="evidence" value="ECO:0007669"/>
    <property type="project" value="UniProtKB-SubCell"/>
</dbReference>
<keyword evidence="5 7" id="KW-1133">Transmembrane helix</keyword>
<protein>
    <submittedName>
        <fullName evidence="9">Surface polysaccharide O-acyltransferase, integral membrane enzyme</fullName>
    </submittedName>
</protein>
<dbReference type="PANTHER" id="PTHR40074">
    <property type="entry name" value="O-ACETYLTRANSFERASE WECH"/>
    <property type="match status" value="1"/>
</dbReference>
<feature type="transmembrane region" description="Helical" evidence="7">
    <location>
        <begin position="42"/>
        <end position="69"/>
    </location>
</feature>
<dbReference type="Pfam" id="PF01757">
    <property type="entry name" value="Acyl_transf_3"/>
    <property type="match status" value="1"/>
</dbReference>
<dbReference type="PANTHER" id="PTHR40074:SF2">
    <property type="entry name" value="O-ACETYLTRANSFERASE WECH"/>
    <property type="match status" value="1"/>
</dbReference>
<feature type="transmembrane region" description="Helical" evidence="7">
    <location>
        <begin position="81"/>
        <end position="102"/>
    </location>
</feature>
<evidence type="ECO:0000313" key="9">
    <source>
        <dbReference type="EMBL" id="SET23964.1"/>
    </source>
</evidence>
<dbReference type="GO" id="GO:0016413">
    <property type="term" value="F:O-acetyltransferase activity"/>
    <property type="evidence" value="ECO:0007669"/>
    <property type="project" value="TreeGrafter"/>
</dbReference>
<feature type="transmembrane region" description="Helical" evidence="7">
    <location>
        <begin position="178"/>
        <end position="195"/>
    </location>
</feature>